<dbReference type="AlphaFoldDB" id="A0A2M6WMR0"/>
<name>A0A2M6WMR0_9BACT</name>
<proteinExistence type="predicted"/>
<sequence length="77" mass="8957">MQTTKTTRISALLPISLVEEVKKESKLKNIAQSHVVKKALEFWLEHKLARDAKELSEMNFYDLPSENDWLSIQSKIE</sequence>
<evidence type="ECO:0008006" key="3">
    <source>
        <dbReference type="Google" id="ProtNLM"/>
    </source>
</evidence>
<dbReference type="EMBL" id="PFAS01000010">
    <property type="protein sequence ID" value="PIT94079.1"/>
    <property type="molecule type" value="Genomic_DNA"/>
</dbReference>
<accession>A0A2M6WMR0</accession>
<protein>
    <recommendedName>
        <fullName evidence="3">Ribbon-helix-helix protein CopG domain-containing protein</fullName>
    </recommendedName>
</protein>
<reference evidence="2" key="1">
    <citation type="submission" date="2017-09" db="EMBL/GenBank/DDBJ databases">
        <title>Depth-based differentiation of microbial function through sediment-hosted aquifers and enrichment of novel symbionts in the deep terrestrial subsurface.</title>
        <authorList>
            <person name="Probst A.J."/>
            <person name="Ladd B."/>
            <person name="Jarett J.K."/>
            <person name="Geller-Mcgrath D.E."/>
            <person name="Sieber C.M.K."/>
            <person name="Emerson J.B."/>
            <person name="Anantharaman K."/>
            <person name="Thomas B.C."/>
            <person name="Malmstrom R."/>
            <person name="Stieglmeier M."/>
            <person name="Klingl A."/>
            <person name="Woyke T."/>
            <person name="Ryan C.M."/>
            <person name="Banfield J.F."/>
        </authorList>
    </citation>
    <scope>NUCLEOTIDE SEQUENCE [LARGE SCALE GENOMIC DNA]</scope>
</reference>
<organism evidence="1 2">
    <name type="scientific">Candidatus Falkowbacteria bacterium CG10_big_fil_rev_8_21_14_0_10_43_11</name>
    <dbReference type="NCBI Taxonomy" id="1974568"/>
    <lineage>
        <taxon>Bacteria</taxon>
        <taxon>Candidatus Falkowiibacteriota</taxon>
    </lineage>
</organism>
<dbReference type="Proteomes" id="UP000229335">
    <property type="component" value="Unassembled WGS sequence"/>
</dbReference>
<evidence type="ECO:0000313" key="1">
    <source>
        <dbReference type="EMBL" id="PIT94079.1"/>
    </source>
</evidence>
<evidence type="ECO:0000313" key="2">
    <source>
        <dbReference type="Proteomes" id="UP000229335"/>
    </source>
</evidence>
<gene>
    <name evidence="1" type="ORF">COU00_00865</name>
</gene>
<comment type="caution">
    <text evidence="1">The sequence shown here is derived from an EMBL/GenBank/DDBJ whole genome shotgun (WGS) entry which is preliminary data.</text>
</comment>